<accession>A0AAX6EWT3</accession>
<dbReference type="EMBL" id="JANAVB010008998">
    <property type="protein sequence ID" value="KAJ6841001.1"/>
    <property type="molecule type" value="Genomic_DNA"/>
</dbReference>
<proteinExistence type="predicted"/>
<keyword evidence="1" id="KW-0812">Transmembrane</keyword>
<name>A0AAX6EWT3_IRIPA</name>
<gene>
    <name evidence="2" type="ORF">M6B38_164780</name>
    <name evidence="3" type="ORF">M6B38_309070</name>
</gene>
<evidence type="ECO:0000313" key="4">
    <source>
        <dbReference type="Proteomes" id="UP001140949"/>
    </source>
</evidence>
<protein>
    <submittedName>
        <fullName evidence="2">Pollen-specific leucine-rich repeat extensin-like protein 3</fullName>
    </submittedName>
</protein>
<keyword evidence="1" id="KW-0472">Membrane</keyword>
<dbReference type="AlphaFoldDB" id="A0AAX6EWT3"/>
<dbReference type="Proteomes" id="UP001140949">
    <property type="component" value="Unassembled WGS sequence"/>
</dbReference>
<evidence type="ECO:0000256" key="1">
    <source>
        <dbReference type="SAM" id="Phobius"/>
    </source>
</evidence>
<sequence>MRHRGEAEHGDEAFWEKGSFGHGEDTTIGRRLGFSLISLLFVWYGGGWPVKGASG</sequence>
<reference evidence="2" key="2">
    <citation type="submission" date="2023-04" db="EMBL/GenBank/DDBJ databases">
        <authorList>
            <person name="Bruccoleri R.E."/>
            <person name="Oakeley E.J."/>
            <person name="Faust A.-M."/>
            <person name="Dessus-Babus S."/>
            <person name="Altorfer M."/>
            <person name="Burckhardt D."/>
            <person name="Oertli M."/>
            <person name="Naumann U."/>
            <person name="Petersen F."/>
            <person name="Wong J."/>
        </authorList>
    </citation>
    <scope>NUCLEOTIDE SEQUENCE</scope>
    <source>
        <strain evidence="2">GSM-AAB239-AS_SAM_17_03QT</strain>
        <tissue evidence="2">Leaf</tissue>
    </source>
</reference>
<evidence type="ECO:0000313" key="2">
    <source>
        <dbReference type="EMBL" id="KAJ6808647.1"/>
    </source>
</evidence>
<dbReference type="EMBL" id="JANAVB010033220">
    <property type="protein sequence ID" value="KAJ6808647.1"/>
    <property type="molecule type" value="Genomic_DNA"/>
</dbReference>
<evidence type="ECO:0000313" key="3">
    <source>
        <dbReference type="EMBL" id="KAJ6841001.1"/>
    </source>
</evidence>
<feature type="transmembrane region" description="Helical" evidence="1">
    <location>
        <begin position="32"/>
        <end position="50"/>
    </location>
</feature>
<keyword evidence="4" id="KW-1185">Reference proteome</keyword>
<comment type="caution">
    <text evidence="2">The sequence shown here is derived from an EMBL/GenBank/DDBJ whole genome shotgun (WGS) entry which is preliminary data.</text>
</comment>
<organism evidence="2 4">
    <name type="scientific">Iris pallida</name>
    <name type="common">Sweet iris</name>
    <dbReference type="NCBI Taxonomy" id="29817"/>
    <lineage>
        <taxon>Eukaryota</taxon>
        <taxon>Viridiplantae</taxon>
        <taxon>Streptophyta</taxon>
        <taxon>Embryophyta</taxon>
        <taxon>Tracheophyta</taxon>
        <taxon>Spermatophyta</taxon>
        <taxon>Magnoliopsida</taxon>
        <taxon>Liliopsida</taxon>
        <taxon>Asparagales</taxon>
        <taxon>Iridaceae</taxon>
        <taxon>Iridoideae</taxon>
        <taxon>Irideae</taxon>
        <taxon>Iris</taxon>
    </lineage>
</organism>
<keyword evidence="1" id="KW-1133">Transmembrane helix</keyword>
<reference evidence="2" key="1">
    <citation type="journal article" date="2023" name="GigaByte">
        <title>Genome assembly of the bearded iris, Iris pallida Lam.</title>
        <authorList>
            <person name="Bruccoleri R.E."/>
            <person name="Oakeley E.J."/>
            <person name="Faust A.M.E."/>
            <person name="Altorfer M."/>
            <person name="Dessus-Babus S."/>
            <person name="Burckhardt D."/>
            <person name="Oertli M."/>
            <person name="Naumann U."/>
            <person name="Petersen F."/>
            <person name="Wong J."/>
        </authorList>
    </citation>
    <scope>NUCLEOTIDE SEQUENCE</scope>
    <source>
        <strain evidence="2">GSM-AAB239-AS_SAM_17_03QT</strain>
    </source>
</reference>